<evidence type="ECO:0000256" key="6">
    <source>
        <dbReference type="SAM" id="SignalP"/>
    </source>
</evidence>
<feature type="domain" description="Fibronectin type-III" evidence="7">
    <location>
        <begin position="1294"/>
        <end position="1385"/>
    </location>
</feature>
<dbReference type="Gene3D" id="2.120.10.80">
    <property type="entry name" value="Kelch-type beta propeller"/>
    <property type="match status" value="3"/>
</dbReference>
<evidence type="ECO:0000256" key="4">
    <source>
        <dbReference type="PIRSR" id="PIRSR615500-1"/>
    </source>
</evidence>
<feature type="active site" description="Charge relay system" evidence="4 5">
    <location>
        <position position="989"/>
    </location>
</feature>
<feature type="signal peptide" evidence="6">
    <location>
        <begin position="1"/>
        <end position="21"/>
    </location>
</feature>
<evidence type="ECO:0000313" key="9">
    <source>
        <dbReference type="Proteomes" id="UP000002008"/>
    </source>
</evidence>
<dbReference type="PROSITE" id="PS50853">
    <property type="entry name" value="FN3"/>
    <property type="match status" value="1"/>
</dbReference>
<dbReference type="InterPro" id="IPR015915">
    <property type="entry name" value="Kelch-typ_b-propeller"/>
</dbReference>
<gene>
    <name evidence="8" type="ordered locus">Caur_0649</name>
</gene>
<dbReference type="Gene3D" id="2.60.40.10">
    <property type="entry name" value="Immunoglobulins"/>
    <property type="match status" value="1"/>
</dbReference>
<dbReference type="Pfam" id="PF00082">
    <property type="entry name" value="Peptidase_S8"/>
    <property type="match status" value="1"/>
</dbReference>
<sequence>MRRLLLLCTLIAILGSVLPVAVPRVAATQTIGWHSDVPVARQHHAMAANATEIFLFGGTVVDQNPQLQNDLWVWREGRWQWLGFGGPGPRSHTALAYDARRQELVLFGGWDGQTMLGDTWVWSAGGWQQRQPARSPSPRRAHAMVYDPQREQILLFGGYDGRSRNDTWVWDGVTWTQLFPDSEPSTRHEHAMAYDAASRQIVLFGGASVTDFGSQILDDTWVWDGTSWVFQSPTTSPSARTDHILVTTTAGVLLFGGEDEQTLLDDTWLWHNHSWQRLTPSLSPLARSGAAAAFAPVQQRLLLFGGNGLFETYADTWFWNGSTWQPLSGPSAPSSRTQTALADDVGRGTIVLFGGIDGEPLDDTWLWTAEQGWRMVSPPTRPSPRFGHAMAYDPLRQEVVLFGGYSGSSRNDTWVWNGSTWVLRTPSVSPPPRWGHTLTYDAARGRIVLFGGAQGTAGFYSDTWEWDGQTWIALSPTVRPPARRNHAAAYDSLRGRVVLFGGYALQGETPTYFDDTWEWDGSRWQQVVARGPAARMGHTLFYDAVRQKSILFGGIGDDELSEVLWAWDGVSWTQLPDVPRPPVLSFHAAAYQLATCRALIVGGIPEREQLYVWQRAESSCSALPTARIDSVSPNPANRSTDRIQLIGSGFAANGSGRQINAYRWLINGAVLPGTTAHQTLNAADFAVGVYEVALAVRDSAGIWSAPVTQTLTIIDNPQIVVATDPISATVVSGERTERLLPISNRGASPLTINLRVEAGTATASSHPTAATDTSWTLPRLYRPPDRLDARLAHFAQTTSTRHETYLVYMDEVADLRAAMQIEDWRERGRAIVRHLQEVAARSQAETLRYLEGQRRTGAVSFYWSLYSVNAIVVRGDAETLRTLLAQPRVIGITISETYAIDEMPTGASPQSTGVRWNIRRIGADRVWNELGVRGEGVVVGSIDTGAKLDHPLLNANYRGRYPDGSYDHSYSWFDPTGTFPDAPGDDNGHGTHTIGTMVGIDGIGVAPGARWIAARACSRRACQDIDILRAMEWMLAPYPSTLGPVAANPDMRPQVVNNSWGGPGGRPLFQQMVAVWRAAGIFPAFAAGNCGQARPGCLVTGVGSVSSPGDYAESFATGATHDNDTLAAFSSQGPSRLTSNVKPDLVAPGVAIESAALNGGTLPQNGTSMASPHTAGAVALLLSLRPGLAIDQLEALLRTTARDLAAPGPDQQTGYGLLDVYAAAQAARTGLGWLRLPQTSGVIQPGQTLSIPIHFDGRGMPAGTYRAVLIIQSNDPSAAEIRIPVSLIVQRVLRQSHPLITHRTADGMLIRWTAPDGRIARLEYAVQEGGPWIRQVGTASAIPGETLFVLRGLQPDTTYFLRLIAMDGSIEDNGGRFYRVTTAPALPFAIDDIVTPVRIYVPLIQR</sequence>
<evidence type="ECO:0000256" key="1">
    <source>
        <dbReference type="ARBA" id="ARBA00022670"/>
    </source>
</evidence>
<dbReference type="CDD" id="cd00063">
    <property type="entry name" value="FN3"/>
    <property type="match status" value="1"/>
</dbReference>
<dbReference type="PROSITE" id="PS51892">
    <property type="entry name" value="SUBTILASE"/>
    <property type="match status" value="1"/>
</dbReference>
<name>A9WFF1_CHLAA</name>
<dbReference type="InterPro" id="IPR036116">
    <property type="entry name" value="FN3_sf"/>
</dbReference>
<accession>A9WFF1</accession>
<dbReference type="Gene3D" id="3.40.50.200">
    <property type="entry name" value="Peptidase S8/S53 domain"/>
    <property type="match status" value="1"/>
</dbReference>
<dbReference type="InterPro" id="IPR003961">
    <property type="entry name" value="FN3_dom"/>
</dbReference>
<evidence type="ECO:0000256" key="5">
    <source>
        <dbReference type="PROSITE-ProRule" id="PRU01240"/>
    </source>
</evidence>
<dbReference type="PATRIC" id="fig|324602.8.peg.744"/>
<dbReference type="InterPro" id="IPR013783">
    <property type="entry name" value="Ig-like_fold"/>
</dbReference>
<dbReference type="eggNOG" id="COG1404">
    <property type="taxonomic scope" value="Bacteria"/>
</dbReference>
<dbReference type="Proteomes" id="UP000002008">
    <property type="component" value="Chromosome"/>
</dbReference>
<dbReference type="InterPro" id="IPR015500">
    <property type="entry name" value="Peptidase_S8_subtilisin-rel"/>
</dbReference>
<feature type="active site" description="Charge relay system" evidence="4 5">
    <location>
        <position position="943"/>
    </location>
</feature>
<feature type="active site" description="Charge relay system" evidence="4 5">
    <location>
        <position position="1168"/>
    </location>
</feature>
<organism evidence="8 9">
    <name type="scientific">Chloroflexus aurantiacus (strain ATCC 29366 / DSM 635 / J-10-fl)</name>
    <dbReference type="NCBI Taxonomy" id="324602"/>
    <lineage>
        <taxon>Bacteria</taxon>
        <taxon>Bacillati</taxon>
        <taxon>Chloroflexota</taxon>
        <taxon>Chloroflexia</taxon>
        <taxon>Chloroflexales</taxon>
        <taxon>Chloroflexineae</taxon>
        <taxon>Chloroflexaceae</taxon>
        <taxon>Chloroflexus</taxon>
    </lineage>
</organism>
<dbReference type="EnsemblBacteria" id="ABY33889">
    <property type="protein sequence ID" value="ABY33889"/>
    <property type="gene ID" value="Caur_0649"/>
</dbReference>
<dbReference type="InterPro" id="IPR000209">
    <property type="entry name" value="Peptidase_S8/S53_dom"/>
</dbReference>
<dbReference type="HOGENOM" id="CLU_253958_0_0_0"/>
<dbReference type="STRING" id="324602.Caur_0649"/>
<dbReference type="Pfam" id="PF24681">
    <property type="entry name" value="Kelch_KLHDC2_KLHL20_DRC7"/>
    <property type="match status" value="2"/>
</dbReference>
<dbReference type="GO" id="GO:0006508">
    <property type="term" value="P:proteolysis"/>
    <property type="evidence" value="ECO:0007669"/>
    <property type="project" value="UniProtKB-KW"/>
</dbReference>
<dbReference type="InterPro" id="IPR033857">
    <property type="entry name" value="Bacillopeptidase_F"/>
</dbReference>
<dbReference type="SMART" id="SM00060">
    <property type="entry name" value="FN3"/>
    <property type="match status" value="1"/>
</dbReference>
<keyword evidence="6" id="KW-0732">Signal</keyword>
<feature type="chain" id="PRO_5002743991" evidence="6">
    <location>
        <begin position="22"/>
        <end position="1406"/>
    </location>
</feature>
<dbReference type="CDD" id="cd07481">
    <property type="entry name" value="Peptidases_S8_BacillopeptidaseF-like"/>
    <property type="match status" value="1"/>
</dbReference>
<keyword evidence="3 5" id="KW-0720">Serine protease</keyword>
<dbReference type="FunFam" id="3.40.50.200:FF:000043">
    <property type="entry name" value="Peptidase S8"/>
    <property type="match status" value="1"/>
</dbReference>
<dbReference type="SUPFAM" id="SSF52743">
    <property type="entry name" value="Subtilisin-like"/>
    <property type="match status" value="1"/>
</dbReference>
<reference evidence="9" key="1">
    <citation type="journal article" date="2011" name="BMC Genomics">
        <title>Complete genome sequence of the filamentous anoxygenic phototrophic bacterium Chloroflexus aurantiacus.</title>
        <authorList>
            <person name="Tang K.H."/>
            <person name="Barry K."/>
            <person name="Chertkov O."/>
            <person name="Dalin E."/>
            <person name="Han C.S."/>
            <person name="Hauser L.J."/>
            <person name="Honchak B.M."/>
            <person name="Karbach L.E."/>
            <person name="Land M.L."/>
            <person name="Lapidus A."/>
            <person name="Larimer F.W."/>
            <person name="Mikhailova N."/>
            <person name="Pitluck S."/>
            <person name="Pierson B.K."/>
            <person name="Blankenship R.E."/>
        </authorList>
    </citation>
    <scope>NUCLEOTIDE SEQUENCE [LARGE SCALE GENOMIC DNA]</scope>
    <source>
        <strain evidence="9">ATCC 29366 / DSM 635 / J-10-fl</strain>
    </source>
</reference>
<dbReference type="PANTHER" id="PTHR23244:SF493">
    <property type="entry name" value="GALACTOSE OXIDASE, CENTRAL DOMAIN FAMILY PROTEIN"/>
    <property type="match status" value="1"/>
</dbReference>
<proteinExistence type="inferred from homology"/>
<keyword evidence="1 5" id="KW-0645">Protease</keyword>
<evidence type="ECO:0000313" key="8">
    <source>
        <dbReference type="EMBL" id="ABY33889.1"/>
    </source>
</evidence>
<dbReference type="InterPro" id="IPR023828">
    <property type="entry name" value="Peptidase_S8_Ser-AS"/>
</dbReference>
<dbReference type="FunFam" id="2.120.10.80:FF:000238">
    <property type="entry name" value="Peptidase S8 and S53 subtilisin kexin sedolisin"/>
    <property type="match status" value="1"/>
</dbReference>
<dbReference type="GO" id="GO:0004252">
    <property type="term" value="F:serine-type endopeptidase activity"/>
    <property type="evidence" value="ECO:0000318"/>
    <property type="project" value="GO_Central"/>
</dbReference>
<evidence type="ECO:0000256" key="2">
    <source>
        <dbReference type="ARBA" id="ARBA00022801"/>
    </source>
</evidence>
<evidence type="ECO:0000259" key="7">
    <source>
        <dbReference type="PROSITE" id="PS50853"/>
    </source>
</evidence>
<protein>
    <submittedName>
        <fullName evidence="8">Peptidase S8 and S53 subtilisin kexin sedolisin</fullName>
    </submittedName>
</protein>
<dbReference type="PROSITE" id="PS00138">
    <property type="entry name" value="SUBTILASE_SER"/>
    <property type="match status" value="1"/>
</dbReference>
<dbReference type="SUPFAM" id="SSF117281">
    <property type="entry name" value="Kelch motif"/>
    <property type="match status" value="2"/>
</dbReference>
<dbReference type="eggNOG" id="COG4447">
    <property type="taxonomic scope" value="Bacteria"/>
</dbReference>
<dbReference type="InterPro" id="IPR036852">
    <property type="entry name" value="Peptidase_S8/S53_dom_sf"/>
</dbReference>
<dbReference type="EMBL" id="CP000909">
    <property type="protein sequence ID" value="ABY33889.1"/>
    <property type="molecule type" value="Genomic_DNA"/>
</dbReference>
<dbReference type="RefSeq" id="WP_012256545.1">
    <property type="nucleotide sequence ID" value="NC_010175.1"/>
</dbReference>
<dbReference type="PANTHER" id="PTHR23244">
    <property type="entry name" value="KELCH REPEAT DOMAIN"/>
    <property type="match status" value="1"/>
</dbReference>
<dbReference type="SUPFAM" id="SSF49265">
    <property type="entry name" value="Fibronectin type III"/>
    <property type="match status" value="1"/>
</dbReference>
<keyword evidence="2 5" id="KW-0378">Hydrolase</keyword>
<dbReference type="PRINTS" id="PR00723">
    <property type="entry name" value="SUBTILISIN"/>
</dbReference>
<dbReference type="KEGG" id="cau:Caur_0649"/>
<evidence type="ECO:0000256" key="3">
    <source>
        <dbReference type="ARBA" id="ARBA00022825"/>
    </source>
</evidence>
<comment type="similarity">
    <text evidence="5">Belongs to the peptidase S8 family.</text>
</comment>
<keyword evidence="9" id="KW-1185">Reference proteome</keyword>
<dbReference type="InParanoid" id="A9WFF1"/>